<dbReference type="Proteomes" id="UP000285211">
    <property type="component" value="Unassembled WGS sequence"/>
</dbReference>
<dbReference type="RefSeq" id="WP_128193736.1">
    <property type="nucleotide sequence ID" value="NZ_SACJ01000002.1"/>
</dbReference>
<dbReference type="AlphaFoldDB" id="A0A3S2U535"/>
<evidence type="ECO:0000313" key="2">
    <source>
        <dbReference type="Proteomes" id="UP000285211"/>
    </source>
</evidence>
<dbReference type="EMBL" id="SACJ01000002">
    <property type="protein sequence ID" value="RVT78535.1"/>
    <property type="molecule type" value="Genomic_DNA"/>
</dbReference>
<reference evidence="1 2" key="1">
    <citation type="submission" date="2019-01" db="EMBL/GenBank/DDBJ databases">
        <authorList>
            <person name="Chen W.-M."/>
        </authorList>
    </citation>
    <scope>NUCLEOTIDE SEQUENCE [LARGE SCALE GENOMIC DNA]</scope>
    <source>
        <strain evidence="1 2">BBQ-12</strain>
    </source>
</reference>
<evidence type="ECO:0000313" key="1">
    <source>
        <dbReference type="EMBL" id="RVT78535.1"/>
    </source>
</evidence>
<comment type="caution">
    <text evidence="1">The sequence shown here is derived from an EMBL/GenBank/DDBJ whole genome shotgun (WGS) entry which is preliminary data.</text>
</comment>
<keyword evidence="2" id="KW-1185">Reference proteome</keyword>
<sequence>MKKTFLIFSVLFIMCSFNENGQKNGLNCTLQKGNRIMKLEFDTNKKYLELKRRTALKISFENIYINGFSIEGVGIQMCGGGKNFTKLKISPVKKYLVNNQLEISLFEERNGKKELFRKLLIPVKVD</sequence>
<accession>A0A3S2U535</accession>
<name>A0A3S2U535_9FLAO</name>
<organism evidence="1 2">
    <name type="scientific">Flavobacterium sufflavum</name>
    <dbReference type="NCBI Taxonomy" id="1921138"/>
    <lineage>
        <taxon>Bacteria</taxon>
        <taxon>Pseudomonadati</taxon>
        <taxon>Bacteroidota</taxon>
        <taxon>Flavobacteriia</taxon>
        <taxon>Flavobacteriales</taxon>
        <taxon>Flavobacteriaceae</taxon>
        <taxon>Flavobacterium</taxon>
    </lineage>
</organism>
<gene>
    <name evidence="1" type="ORF">EOD40_04685</name>
</gene>
<proteinExistence type="predicted"/>
<protein>
    <submittedName>
        <fullName evidence="1">Uncharacterized protein</fullName>
    </submittedName>
</protein>